<comment type="caution">
    <text evidence="1">The sequence shown here is derived from an EMBL/GenBank/DDBJ whole genome shotgun (WGS) entry which is preliminary data.</text>
</comment>
<feature type="non-terminal residue" evidence="1">
    <location>
        <position position="46"/>
    </location>
</feature>
<dbReference type="Proteomes" id="UP000265520">
    <property type="component" value="Unassembled WGS sequence"/>
</dbReference>
<proteinExistence type="predicted"/>
<organism evidence="1 2">
    <name type="scientific">Trifolium medium</name>
    <dbReference type="NCBI Taxonomy" id="97028"/>
    <lineage>
        <taxon>Eukaryota</taxon>
        <taxon>Viridiplantae</taxon>
        <taxon>Streptophyta</taxon>
        <taxon>Embryophyta</taxon>
        <taxon>Tracheophyta</taxon>
        <taxon>Spermatophyta</taxon>
        <taxon>Magnoliopsida</taxon>
        <taxon>eudicotyledons</taxon>
        <taxon>Gunneridae</taxon>
        <taxon>Pentapetalae</taxon>
        <taxon>rosids</taxon>
        <taxon>fabids</taxon>
        <taxon>Fabales</taxon>
        <taxon>Fabaceae</taxon>
        <taxon>Papilionoideae</taxon>
        <taxon>50 kb inversion clade</taxon>
        <taxon>NPAAA clade</taxon>
        <taxon>Hologalegina</taxon>
        <taxon>IRL clade</taxon>
        <taxon>Trifolieae</taxon>
        <taxon>Trifolium</taxon>
    </lineage>
</organism>
<reference evidence="1 2" key="1">
    <citation type="journal article" date="2018" name="Front. Plant Sci.">
        <title>Red Clover (Trifolium pratense) and Zigzag Clover (T. medium) - A Picture of Genomic Similarities and Differences.</title>
        <authorList>
            <person name="Dluhosova J."/>
            <person name="Istvanek J."/>
            <person name="Nedelnik J."/>
            <person name="Repkova J."/>
        </authorList>
    </citation>
    <scope>NUCLEOTIDE SEQUENCE [LARGE SCALE GENOMIC DNA]</scope>
    <source>
        <strain evidence="2">cv. 10/8</strain>
        <tissue evidence="1">Leaf</tissue>
    </source>
</reference>
<sequence length="46" mass="5052">MMAQIVFKLSEPPPRSARLSAIRFLIGPSTIFICTSIKSNSAGREE</sequence>
<evidence type="ECO:0000313" key="1">
    <source>
        <dbReference type="EMBL" id="MCI00702.1"/>
    </source>
</evidence>
<accession>A0A392NMR4</accession>
<protein>
    <submittedName>
        <fullName evidence="1">Uncharacterized protein</fullName>
    </submittedName>
</protein>
<name>A0A392NMR4_9FABA</name>
<keyword evidence="2" id="KW-1185">Reference proteome</keyword>
<dbReference type="EMBL" id="LXQA010044003">
    <property type="protein sequence ID" value="MCI00702.1"/>
    <property type="molecule type" value="Genomic_DNA"/>
</dbReference>
<dbReference type="AlphaFoldDB" id="A0A392NMR4"/>
<evidence type="ECO:0000313" key="2">
    <source>
        <dbReference type="Proteomes" id="UP000265520"/>
    </source>
</evidence>